<evidence type="ECO:0000313" key="1">
    <source>
        <dbReference type="EMBL" id="GAJ16558.1"/>
    </source>
</evidence>
<reference evidence="1" key="1">
    <citation type="journal article" date="2014" name="Front. Microbiol.">
        <title>High frequency of phylogenetically diverse reductive dehalogenase-homologous genes in deep subseafloor sedimentary metagenomes.</title>
        <authorList>
            <person name="Kawai M."/>
            <person name="Futagami T."/>
            <person name="Toyoda A."/>
            <person name="Takaki Y."/>
            <person name="Nishi S."/>
            <person name="Hori S."/>
            <person name="Arai W."/>
            <person name="Tsubouchi T."/>
            <person name="Morono Y."/>
            <person name="Uchiyama I."/>
            <person name="Ito T."/>
            <person name="Fujiyama A."/>
            <person name="Inagaki F."/>
            <person name="Takami H."/>
        </authorList>
    </citation>
    <scope>NUCLEOTIDE SEQUENCE</scope>
    <source>
        <strain evidence="1">Expedition CK06-06</strain>
    </source>
</reference>
<sequence length="43" mass="4949">MGVLNKMLNIMPYHCTYCIQGFKGMVHVPDEARLKELALIELQ</sequence>
<organism evidence="1">
    <name type="scientific">marine sediment metagenome</name>
    <dbReference type="NCBI Taxonomy" id="412755"/>
    <lineage>
        <taxon>unclassified sequences</taxon>
        <taxon>metagenomes</taxon>
        <taxon>ecological metagenomes</taxon>
    </lineage>
</organism>
<gene>
    <name evidence="1" type="ORF">S12H4_63184</name>
</gene>
<dbReference type="AlphaFoldDB" id="X1UGF0"/>
<accession>X1UGF0</accession>
<proteinExistence type="predicted"/>
<feature type="non-terminal residue" evidence="1">
    <location>
        <position position="43"/>
    </location>
</feature>
<protein>
    <submittedName>
        <fullName evidence="1">Uncharacterized protein</fullName>
    </submittedName>
</protein>
<dbReference type="EMBL" id="BARW01042811">
    <property type="protein sequence ID" value="GAJ16558.1"/>
    <property type="molecule type" value="Genomic_DNA"/>
</dbReference>
<name>X1UGF0_9ZZZZ</name>
<comment type="caution">
    <text evidence="1">The sequence shown here is derived from an EMBL/GenBank/DDBJ whole genome shotgun (WGS) entry which is preliminary data.</text>
</comment>